<organism evidence="2 3">
    <name type="scientific">Thalassiosira oceanica</name>
    <name type="common">Marine diatom</name>
    <dbReference type="NCBI Taxonomy" id="159749"/>
    <lineage>
        <taxon>Eukaryota</taxon>
        <taxon>Sar</taxon>
        <taxon>Stramenopiles</taxon>
        <taxon>Ochrophyta</taxon>
        <taxon>Bacillariophyta</taxon>
        <taxon>Coscinodiscophyceae</taxon>
        <taxon>Thalassiosirophycidae</taxon>
        <taxon>Thalassiosirales</taxon>
        <taxon>Thalassiosiraceae</taxon>
        <taxon>Thalassiosira</taxon>
    </lineage>
</organism>
<keyword evidence="3" id="KW-1185">Reference proteome</keyword>
<dbReference type="Proteomes" id="UP000266841">
    <property type="component" value="Unassembled WGS sequence"/>
</dbReference>
<protein>
    <submittedName>
        <fullName evidence="2">Uncharacterized protein</fullName>
    </submittedName>
</protein>
<gene>
    <name evidence="2" type="ORF">THAOC_28717</name>
</gene>
<feature type="region of interest" description="Disordered" evidence="1">
    <location>
        <begin position="1"/>
        <end position="46"/>
    </location>
</feature>
<evidence type="ECO:0000313" key="3">
    <source>
        <dbReference type="Proteomes" id="UP000266841"/>
    </source>
</evidence>
<evidence type="ECO:0000313" key="2">
    <source>
        <dbReference type="EMBL" id="EJK52055.1"/>
    </source>
</evidence>
<dbReference type="Gene3D" id="3.90.550.50">
    <property type="match status" value="1"/>
</dbReference>
<accession>K0RFM1</accession>
<feature type="region of interest" description="Disordered" evidence="1">
    <location>
        <begin position="62"/>
        <end position="83"/>
    </location>
</feature>
<evidence type="ECO:0000256" key="1">
    <source>
        <dbReference type="SAM" id="MobiDB-lite"/>
    </source>
</evidence>
<dbReference type="AlphaFoldDB" id="K0RFM1"/>
<comment type="caution">
    <text evidence="2">The sequence shown here is derived from an EMBL/GenBank/DDBJ whole genome shotgun (WGS) entry which is preliminary data.</text>
</comment>
<name>K0RFM1_THAOC</name>
<proteinExistence type="predicted"/>
<feature type="compositionally biased region" description="Low complexity" evidence="1">
    <location>
        <begin position="28"/>
        <end position="38"/>
    </location>
</feature>
<reference evidence="2 3" key="1">
    <citation type="journal article" date="2012" name="Genome Biol.">
        <title>Genome and low-iron response of an oceanic diatom adapted to chronic iron limitation.</title>
        <authorList>
            <person name="Lommer M."/>
            <person name="Specht M."/>
            <person name="Roy A.S."/>
            <person name="Kraemer L."/>
            <person name="Andreson R."/>
            <person name="Gutowska M.A."/>
            <person name="Wolf J."/>
            <person name="Bergner S.V."/>
            <person name="Schilhabel M.B."/>
            <person name="Klostermeier U.C."/>
            <person name="Beiko R.G."/>
            <person name="Rosenstiel P."/>
            <person name="Hippler M."/>
            <person name="Laroche J."/>
        </authorList>
    </citation>
    <scope>NUCLEOTIDE SEQUENCE [LARGE SCALE GENOMIC DNA]</scope>
    <source>
        <strain evidence="2 3">CCMP1005</strain>
    </source>
</reference>
<dbReference type="EMBL" id="AGNL01040518">
    <property type="protein sequence ID" value="EJK52055.1"/>
    <property type="molecule type" value="Genomic_DNA"/>
</dbReference>
<sequence>MVPPSSSYSPSLRPPDEHSRATKWNPASSLSRLSFSSSRRSRPWGTSPRGWVVLCARAWRGPPATGEGPQGPEKGSLQPVESQSVPGLTFPSALTLSTLAFLMLIAVLTDQIWTRTDEQYPRPRRQESLLRTLRTAERRILSDVDWSDPRTEEKKFLSNHLPVSAVDLSVHFYIKTSGLRLYLSRAVKSADTWARDTDSGSVTFLFDNHQADVVDKFGAEKPWIAIRHVEGTDKQGEYKGRGDKKAAIAAQHLKTRAVLDSYLTGPIPDWVCYLDDDMSVNVAVLKEDLLELSPSCSPDCLIAHGELFNENPYTIGGYCMQSNLVKRLATLFATKTDDELGWTDTDDVDFNKHVMQDALGVTVTNSERWYSEFAFPEVDEYGDFHKHSLHELSSMYGAKAWDNFSERKKAAQNDVELMARFVPNVAVYHMGYEK</sequence>
<feature type="compositionally biased region" description="Low complexity" evidence="1">
    <location>
        <begin position="1"/>
        <end position="11"/>
    </location>
</feature>